<dbReference type="Pfam" id="PF10326">
    <property type="entry name" value="7TM_GPCR_Str"/>
    <property type="match status" value="1"/>
</dbReference>
<dbReference type="InterPro" id="IPR001969">
    <property type="entry name" value="Aspartic_peptidase_AS"/>
</dbReference>
<dbReference type="WBParaSite" id="PTRK_0001534400.1">
    <property type="protein sequence ID" value="PTRK_0001534400.1"/>
    <property type="gene ID" value="PTRK_0001534400"/>
</dbReference>
<keyword evidence="4" id="KW-0645">Protease</keyword>
<evidence type="ECO:0000259" key="6">
    <source>
        <dbReference type="PROSITE" id="PS51767"/>
    </source>
</evidence>
<keyword evidence="4" id="KW-0378">Hydrolase</keyword>
<keyword evidence="4" id="KW-0064">Aspartyl protease</keyword>
<feature type="disulfide bond" evidence="3">
    <location>
        <begin position="980"/>
        <end position="1012"/>
    </location>
</feature>
<dbReference type="Gene3D" id="2.40.70.10">
    <property type="entry name" value="Acid Proteases"/>
    <property type="match status" value="4"/>
</dbReference>
<feature type="active site" evidence="2">
    <location>
        <position position="945"/>
    </location>
</feature>
<dbReference type="PANTHER" id="PTHR47966">
    <property type="entry name" value="BETA-SITE APP-CLEAVING ENZYME, ISOFORM A-RELATED"/>
    <property type="match status" value="1"/>
</dbReference>
<dbReference type="InterPro" id="IPR021109">
    <property type="entry name" value="Peptidase_aspartic_dom_sf"/>
</dbReference>
<dbReference type="FunFam" id="2.40.70.10:FF:000008">
    <property type="entry name" value="Cathepsin D"/>
    <property type="match status" value="1"/>
</dbReference>
<feature type="domain" description="Peptidase A1" evidence="6">
    <location>
        <begin position="733"/>
        <end position="1052"/>
    </location>
</feature>
<feature type="domain" description="Peptidase A1" evidence="6">
    <location>
        <begin position="331"/>
        <end position="653"/>
    </location>
</feature>
<dbReference type="InterPro" id="IPR001461">
    <property type="entry name" value="Aspartic_peptidase_A1"/>
</dbReference>
<dbReference type="InterPro" id="IPR033121">
    <property type="entry name" value="PEPTIDASE_A1"/>
</dbReference>
<dbReference type="InterPro" id="IPR019428">
    <property type="entry name" value="7TM_GPCR_serpentine_rcpt_Str"/>
</dbReference>
<comment type="similarity">
    <text evidence="1 4">Belongs to the peptidase A1 family.</text>
</comment>
<feature type="transmembrane region" description="Helical" evidence="5">
    <location>
        <begin position="274"/>
        <end position="302"/>
    </location>
</feature>
<evidence type="ECO:0000256" key="3">
    <source>
        <dbReference type="PIRSR" id="PIRSR601461-2"/>
    </source>
</evidence>
<dbReference type="PRINTS" id="PR00792">
    <property type="entry name" value="PEPSIN"/>
</dbReference>
<dbReference type="Proteomes" id="UP000038045">
    <property type="component" value="Unplaced"/>
</dbReference>
<dbReference type="SUPFAM" id="SSF50630">
    <property type="entry name" value="Acid proteases"/>
    <property type="match status" value="2"/>
</dbReference>
<dbReference type="Pfam" id="PF00026">
    <property type="entry name" value="Asp"/>
    <property type="match status" value="2"/>
</dbReference>
<feature type="transmembrane region" description="Helical" evidence="5">
    <location>
        <begin position="232"/>
        <end position="253"/>
    </location>
</feature>
<keyword evidence="5" id="KW-0472">Membrane</keyword>
<dbReference type="PROSITE" id="PS00141">
    <property type="entry name" value="ASP_PROTEASE"/>
    <property type="match status" value="2"/>
</dbReference>
<evidence type="ECO:0000313" key="7">
    <source>
        <dbReference type="Proteomes" id="UP000038045"/>
    </source>
</evidence>
<evidence type="ECO:0000313" key="8">
    <source>
        <dbReference type="WBParaSite" id="PTRK_0001534400.1"/>
    </source>
</evidence>
<dbReference type="GO" id="GO:0006508">
    <property type="term" value="P:proteolysis"/>
    <property type="evidence" value="ECO:0007669"/>
    <property type="project" value="UniProtKB-KW"/>
</dbReference>
<accession>A0A0N5A144</accession>
<evidence type="ECO:0000256" key="5">
    <source>
        <dbReference type="SAM" id="Phobius"/>
    </source>
</evidence>
<evidence type="ECO:0000256" key="1">
    <source>
        <dbReference type="ARBA" id="ARBA00007447"/>
    </source>
</evidence>
<sequence>MGILTSKPLQLLQCTNATDSCAYISLNIPGLAVGTFSGCTSDVGTTFQSIFSKRLDVIYQFNKFFNNSTHSFDMNIFCNEVTKYYQIYTDTTLTGNMTYFATCYPQGQTAKTPLANYTPPAASAQVASCLDNSGLNTLCTEGACGIFEFELLTPQTNYVLTTYEYMIFIFGIISWTVIGILVWMFSFLEVRKIDKEIIKQTLDYELFLDMEGNEMDFNAYNLSSKKGWLCSIYTIFTVSIVGSIIIFTTIAINKAIRTKEEILSPKSKKLNRQLSIYLLVNILCSLTLNIIPMIIILMAGLLGVKTHGYAQIFFFTFEYQPILNVIICFIFIKPCRNGLLQMFGKESTQIFADTGSTNLWVADKTCGTPKNEAPACIGKTKFDHKKSTTFRRKKGKFQIKYGAGSVQGYLGEDTVSFVGKKRSRLRLRKLTFGLATQVSKGTQGPFDGILGLGFRPLAVEHITPPFIAAVHRKLLKKPLFTVHYRNMPHSRGEIGGKYTYGGINKDNCGPVIGYQKLSSVSYWQFRMTEISVGSKQFTHGWPAVADTGSSLILAPPLIANAFAKEVGGIYNSRVGAYILKCGTKVPPLLIKTIGLNLRISPKHMITKFGGNICLYNFQPYESFGYGPAFVVGDPLYTSYCVIHDVGKKRLGFALFENVNCGEDEGYEMETYRVESIRERLFREGKLNVLNSESNGTEVRHEMDSSGSTEIIDGKPYKKKVVFQHVNDYYDVLYVSNITIGTPPQLFRVIPDTGSANLWVVDKTCGTPKNKNAACHGKNKFDSKRSTTYKRKKGKFHIRYGIGYAKGFYGEDTVSFVGKKKSRLRLKKLTFAQATQISKDDANAPYDGILGLGFRPIAEENVTPPFIAAVHRKLLKKPVFTVHYRNLDNSNGATGGKFTYGAVNKDHCGPVIGYEKLSSVSYWQFKTTEMSIGKSKFTHGWSAIADTGTSLMLGPPLVTNAFAKEIGAVYVPQYGLYVIKCGTKVPPMYIKTKKLMLKLNGRHTITKFAGNICIFNMQPYESFGYGPTFILGDPLYTSHCIIHDVGQKRIGFARPKK</sequence>
<dbReference type="InterPro" id="IPR034164">
    <property type="entry name" value="Pepsin-like_dom"/>
</dbReference>
<dbReference type="STRING" id="131310.A0A0N5A144"/>
<dbReference type="PANTHER" id="PTHR47966:SF45">
    <property type="entry name" value="PEPTIDASE A1 DOMAIN-CONTAINING PROTEIN"/>
    <property type="match status" value="1"/>
</dbReference>
<dbReference type="AlphaFoldDB" id="A0A0N5A144"/>
<keyword evidence="3" id="KW-1015">Disulfide bond</keyword>
<feature type="disulfide bond" evidence="3">
    <location>
        <begin position="764"/>
        <end position="774"/>
    </location>
</feature>
<dbReference type="CDD" id="cd05471">
    <property type="entry name" value="pepsin_like"/>
    <property type="match status" value="2"/>
</dbReference>
<dbReference type="PROSITE" id="PS51767">
    <property type="entry name" value="PEPTIDASE_A1"/>
    <property type="match status" value="2"/>
</dbReference>
<feature type="active site" evidence="2">
    <location>
        <position position="751"/>
    </location>
</feature>
<keyword evidence="7" id="KW-1185">Reference proteome</keyword>
<feature type="transmembrane region" description="Helical" evidence="5">
    <location>
        <begin position="165"/>
        <end position="185"/>
    </location>
</feature>
<evidence type="ECO:0000256" key="2">
    <source>
        <dbReference type="PIRSR" id="PIRSR601461-1"/>
    </source>
</evidence>
<dbReference type="GO" id="GO:0004190">
    <property type="term" value="F:aspartic-type endopeptidase activity"/>
    <property type="evidence" value="ECO:0007669"/>
    <property type="project" value="UniProtKB-KW"/>
</dbReference>
<name>A0A0N5A144_PARTI</name>
<keyword evidence="5" id="KW-0812">Transmembrane</keyword>
<proteinExistence type="inferred from homology"/>
<protein>
    <submittedName>
        <fullName evidence="8">Peptidase A1 domain-containing protein</fullName>
    </submittedName>
</protein>
<evidence type="ECO:0000256" key="4">
    <source>
        <dbReference type="RuleBase" id="RU000454"/>
    </source>
</evidence>
<reference evidence="8" key="1">
    <citation type="submission" date="2017-02" db="UniProtKB">
        <authorList>
            <consortium name="WormBaseParasite"/>
        </authorList>
    </citation>
    <scope>IDENTIFICATION</scope>
</reference>
<dbReference type="GO" id="GO:0005764">
    <property type="term" value="C:lysosome"/>
    <property type="evidence" value="ECO:0007669"/>
    <property type="project" value="TreeGrafter"/>
</dbReference>
<organism evidence="7 8">
    <name type="scientific">Parastrongyloides trichosuri</name>
    <name type="common">Possum-specific nematode worm</name>
    <dbReference type="NCBI Taxonomy" id="131310"/>
    <lineage>
        <taxon>Eukaryota</taxon>
        <taxon>Metazoa</taxon>
        <taxon>Ecdysozoa</taxon>
        <taxon>Nematoda</taxon>
        <taxon>Chromadorea</taxon>
        <taxon>Rhabditida</taxon>
        <taxon>Tylenchina</taxon>
        <taxon>Panagrolaimomorpha</taxon>
        <taxon>Strongyloidoidea</taxon>
        <taxon>Strongyloididae</taxon>
        <taxon>Parastrongyloides</taxon>
    </lineage>
</organism>
<keyword evidence="5" id="KW-1133">Transmembrane helix</keyword>